<proteinExistence type="evidence at transcript level"/>
<protein>
    <submittedName>
        <fullName evidence="1">Macaca fascicularis brain cDNA clone: QtrA-17881, similar to human spectrin repeat containing, nuclear envelope 1 (SYNE1),transcript variant longest, mRNA, RefSeq: NM_182961.1</fullName>
    </submittedName>
</protein>
<name>I7GNU1_MACFA</name>
<sequence>MTHLGKSMKLSQFLSVKHNRVLFLNKNIRNC</sequence>
<accession>I7GNU1</accession>
<reference evidence="1" key="1">
    <citation type="journal article" date="2007" name="PLoS Biol.">
        <title>Rate of evolution in brain-expressed genes in humans and other primates.</title>
        <authorList>
            <person name="Wang H.-Y."/>
            <person name="Chien H.-C."/>
            <person name="Osada N."/>
            <person name="Hashimoto K."/>
            <person name="Sugano S."/>
            <person name="Gojobori T."/>
            <person name="Chou C.-K."/>
            <person name="Tsai S.-F."/>
            <person name="Wu C.-I."/>
            <person name="Shen C.-K.J."/>
        </authorList>
    </citation>
    <scope>NUCLEOTIDE SEQUENCE</scope>
</reference>
<organism evidence="1">
    <name type="scientific">Macaca fascicularis</name>
    <name type="common">Crab-eating macaque</name>
    <name type="synonym">Cynomolgus monkey</name>
    <dbReference type="NCBI Taxonomy" id="9541"/>
    <lineage>
        <taxon>Eukaryota</taxon>
        <taxon>Metazoa</taxon>
        <taxon>Chordata</taxon>
        <taxon>Craniata</taxon>
        <taxon>Vertebrata</taxon>
        <taxon>Euteleostomi</taxon>
        <taxon>Mammalia</taxon>
        <taxon>Eutheria</taxon>
        <taxon>Euarchontoglires</taxon>
        <taxon>Primates</taxon>
        <taxon>Haplorrhini</taxon>
        <taxon>Catarrhini</taxon>
        <taxon>Cercopithecidae</taxon>
        <taxon>Cercopithecinae</taxon>
        <taxon>Macaca</taxon>
    </lineage>
</organism>
<dbReference type="AlphaFoldDB" id="I7GNU1"/>
<evidence type="ECO:0000313" key="1">
    <source>
        <dbReference type="EMBL" id="BAE91616.1"/>
    </source>
</evidence>
<dbReference type="EMBL" id="AB174554">
    <property type="protein sequence ID" value="BAE91616.1"/>
    <property type="molecule type" value="mRNA"/>
</dbReference>